<evidence type="ECO:0000256" key="21">
    <source>
        <dbReference type="ARBA" id="ARBA00083813"/>
    </source>
</evidence>
<feature type="disulfide bond" evidence="22">
    <location>
        <begin position="1160"/>
        <end position="1169"/>
    </location>
</feature>
<feature type="compositionally biased region" description="Basic and acidic residues" evidence="24">
    <location>
        <begin position="65"/>
        <end position="74"/>
    </location>
</feature>
<feature type="disulfide bond" evidence="22">
    <location>
        <begin position="588"/>
        <end position="597"/>
    </location>
</feature>
<dbReference type="FunFam" id="2.170.300.10:FF:000004">
    <property type="entry name" value="Laminin subunit beta 1"/>
    <property type="match status" value="1"/>
</dbReference>
<dbReference type="InterPro" id="IPR056863">
    <property type="entry name" value="LMN_ATRN_NET-like_EGF"/>
</dbReference>
<feature type="domain" description="Laminin EGF-like" evidence="25">
    <location>
        <begin position="558"/>
        <end position="617"/>
    </location>
</feature>
<dbReference type="Pfam" id="PF23219">
    <property type="entry name" value="LAMB1"/>
    <property type="match status" value="1"/>
</dbReference>
<evidence type="ECO:0000256" key="19">
    <source>
        <dbReference type="ARBA" id="ARBA00082919"/>
    </source>
</evidence>
<feature type="disulfide bond" evidence="22">
    <location>
        <begin position="935"/>
        <end position="952"/>
    </location>
</feature>
<feature type="coiled-coil region" evidence="23">
    <location>
        <begin position="1411"/>
        <end position="1466"/>
    </location>
</feature>
<evidence type="ECO:0000259" key="27">
    <source>
        <dbReference type="PROSITE" id="PS51117"/>
    </source>
</evidence>
<evidence type="ECO:0000256" key="8">
    <source>
        <dbReference type="ARBA" id="ARBA00022889"/>
    </source>
</evidence>
<gene>
    <name evidence="28" type="primary">LAMB1</name>
</gene>
<evidence type="ECO:0000256" key="1">
    <source>
        <dbReference type="ARBA" id="ARBA00004302"/>
    </source>
</evidence>
<keyword evidence="3" id="KW-0272">Extracellular matrix</keyword>
<dbReference type="Gene3D" id="2.10.25.10">
    <property type="entry name" value="Laminin"/>
    <property type="match status" value="9"/>
</dbReference>
<keyword evidence="4" id="KW-0597">Phosphoprotein</keyword>
<dbReference type="PROSITE" id="PS01248">
    <property type="entry name" value="EGF_LAM_1"/>
    <property type="match status" value="4"/>
</dbReference>
<evidence type="ECO:0000256" key="17">
    <source>
        <dbReference type="ARBA" id="ARBA00076920"/>
    </source>
</evidence>
<feature type="disulfide bond" evidence="22">
    <location>
        <begin position="1106"/>
        <end position="1115"/>
    </location>
</feature>
<feature type="domain" description="Laminin EGF-like" evidence="25">
    <location>
        <begin position="431"/>
        <end position="494"/>
    </location>
</feature>
<evidence type="ECO:0000313" key="28">
    <source>
        <dbReference type="Ensembl" id="ENSACDP00005002315.1"/>
    </source>
</evidence>
<keyword evidence="29" id="KW-1185">Reference proteome</keyword>
<feature type="disulfide bond" evidence="22">
    <location>
        <begin position="1295"/>
        <end position="1312"/>
    </location>
</feature>
<feature type="coiled-coil region" evidence="23">
    <location>
        <begin position="1612"/>
        <end position="1667"/>
    </location>
</feature>
<dbReference type="PANTHER" id="PTHR10574:SF233">
    <property type="entry name" value="LAMININ SUBUNIT BETA-1"/>
    <property type="match status" value="1"/>
</dbReference>
<dbReference type="Gene3D" id="2.60.120.260">
    <property type="entry name" value="Galactose-binding domain-like"/>
    <property type="match status" value="1"/>
</dbReference>
<feature type="compositionally biased region" description="Pro residues" evidence="24">
    <location>
        <begin position="133"/>
        <end position="145"/>
    </location>
</feature>
<dbReference type="GO" id="GO:0005606">
    <property type="term" value="C:laminin-1 complex"/>
    <property type="evidence" value="ECO:0007669"/>
    <property type="project" value="UniProtKB-ARBA"/>
</dbReference>
<feature type="disulfide bond" evidence="22">
    <location>
        <begin position="1247"/>
        <end position="1264"/>
    </location>
</feature>
<dbReference type="Gene3D" id="2.170.300.10">
    <property type="entry name" value="Tie2 ligand-binding domain superfamily"/>
    <property type="match status" value="2"/>
</dbReference>
<keyword evidence="5" id="KW-0732">Signal</keyword>
<dbReference type="PROSITE" id="PS51116">
    <property type="entry name" value="LAMININ_IVB"/>
    <property type="match status" value="1"/>
</dbReference>
<dbReference type="FunFam" id="2.10.25.10:FF:000065">
    <property type="entry name" value="Laminin subunit beta 1"/>
    <property type="match status" value="1"/>
</dbReference>
<feature type="disulfide bond" evidence="22">
    <location>
        <begin position="1046"/>
        <end position="1055"/>
    </location>
</feature>
<feature type="disulfide bond" evidence="22">
    <location>
        <begin position="691"/>
        <end position="700"/>
    </location>
</feature>
<dbReference type="FunFam" id="2.10.25.10:FF:000101">
    <property type="entry name" value="Laminin subunit beta 1"/>
    <property type="match status" value="1"/>
</dbReference>
<feature type="coiled-coil region" evidence="23">
    <location>
        <begin position="1514"/>
        <end position="1541"/>
    </location>
</feature>
<feature type="coiled-coil region" evidence="23">
    <location>
        <begin position="1722"/>
        <end position="1935"/>
    </location>
</feature>
<feature type="domain" description="Laminin EGF-like" evidence="25">
    <location>
        <begin position="933"/>
        <end position="980"/>
    </location>
</feature>
<dbReference type="Proteomes" id="UP000694521">
    <property type="component" value="Unplaced"/>
</dbReference>
<keyword evidence="11" id="KW-0325">Glycoprotein</keyword>
<organism evidence="28 29">
    <name type="scientific">Anser cygnoides</name>
    <name type="common">Swan goose</name>
    <dbReference type="NCBI Taxonomy" id="8845"/>
    <lineage>
        <taxon>Eukaryota</taxon>
        <taxon>Metazoa</taxon>
        <taxon>Chordata</taxon>
        <taxon>Craniata</taxon>
        <taxon>Vertebrata</taxon>
        <taxon>Euteleostomi</taxon>
        <taxon>Archelosauria</taxon>
        <taxon>Archosauria</taxon>
        <taxon>Dinosauria</taxon>
        <taxon>Saurischia</taxon>
        <taxon>Theropoda</taxon>
        <taxon>Coelurosauria</taxon>
        <taxon>Aves</taxon>
        <taxon>Neognathae</taxon>
        <taxon>Galloanserae</taxon>
        <taxon>Anseriformes</taxon>
        <taxon>Anatidae</taxon>
        <taxon>Anserinae</taxon>
        <taxon>Anser</taxon>
    </lineage>
</organism>
<evidence type="ECO:0000256" key="15">
    <source>
        <dbReference type="ARBA" id="ARBA00075282"/>
    </source>
</evidence>
<feature type="disulfide bond" evidence="22">
    <location>
        <begin position="1266"/>
        <end position="1275"/>
    </location>
</feature>
<feature type="domain" description="Laminin EGF-like" evidence="25">
    <location>
        <begin position="981"/>
        <end position="1026"/>
    </location>
</feature>
<dbReference type="GO" id="GO:0005178">
    <property type="term" value="F:integrin binding"/>
    <property type="evidence" value="ECO:0007669"/>
    <property type="project" value="TreeGrafter"/>
</dbReference>
<dbReference type="PANTHER" id="PTHR10574">
    <property type="entry name" value="NETRIN/LAMININ-RELATED"/>
    <property type="match status" value="1"/>
</dbReference>
<dbReference type="GO" id="GO:0009887">
    <property type="term" value="P:animal organ morphogenesis"/>
    <property type="evidence" value="ECO:0007669"/>
    <property type="project" value="TreeGrafter"/>
</dbReference>
<keyword evidence="9 23" id="KW-0175">Coiled coil</keyword>
<dbReference type="InterPro" id="IPR056558">
    <property type="entry name" value="LAMB1-4_helical"/>
</dbReference>
<dbReference type="PROSITE" id="PS51117">
    <property type="entry name" value="LAMININ_NTER"/>
    <property type="match status" value="1"/>
</dbReference>
<dbReference type="SUPFAM" id="SSF57196">
    <property type="entry name" value="EGF/Laminin"/>
    <property type="match status" value="13"/>
</dbReference>
<sequence>MGPSTPSPTASAFWWPRRWCPLPRGVGGGPLLSPLRSFPLAPASPPGLPPSPQPLPHGPGSSGKRGREGKEGRGRAGPAPPSGRELGGEGTRGRAGGGRPAARSRSRGAAGKLRRLRGAKRRRGSFRSGGPVPSRPVPSRPVPVPSVPAMGLLPLYLGNRRPAPLPPPSGQGAAALWVAAAQEPEYSSGCAEGSCYPATGDLLIGRAARLSASSTCGLRQPEPYCIVSHLQEDKKCFICDSEDPFHDTLNPDSHRIENVVTTFAPNRLKLWWQSENGLENVTIQLNLEAEFHFTHLIMTFKTFRPAAMLIERSSDFGKTWQVYRYFAYDCESSFPGISTGPMKKVDDIICDSRYSDIEPSTEGEVIYRVLDPAFRIEDPYSPRIQNLLKITNLRIKFVKLHTLGDNLLDSRMEIREKYYYAIYDMVVRGNCFCYGHASECAPVEGFEEEVEGMVHGHCMCRHNTKGLNCEQCLDFYHDLPWRPAEGRNTNACKKCNCNGHSTQCHFDMAVYMATGNTSGGVCDDCQHNTVGRNCEQCKPFYFQHPERDLRDPDVCEPCNCDPAGSQNGGICDRYTDFSTGLIAGQCRCKLFVEGERCDLCKEGFYGLSADDPAGCQSCACNPLGTHPGGNPCDSETGNCYCKRLVTGKQCSQCLPEHWGLSNDMDGCRPCDCDQGGALHNNCSSESGQCECRPHMFGRQCNQVEPGYYFISLDHYIYEAEEANLGPGVNIIERQYTQDRTPSWTGIGFVRVPEGAYLEFYINNIPYSMEYDIVVRYEPQLPDQWEKAVITVSRPGKIPTGSRCGNTVPDDDNQVVSLPPGSRYVVLPRPVCFEKGLNYTIRLELSQYSSVDTEMESPYTLIDSLVLMPYCKSLDIFTVGGSGEDVVTNSAWETFQRYRCLENSRSVVKTPMTDVCKNIIFSISALLHETALSCQCDPQGSLSSVCDPSGGQCQCRPNVVGRQCDRCAPGTFGFGPSGCRSCECHVRGSYNAFCDAETGQCHCFPGVYGRQCDRCLPGFWGFPSCQPCHCNGHADDCSPYTGECLHCRDHTAGHNCERCEAGYYGDPVLGSGDHCRPCPCPDGPESGRQFASGCYQDPVTLQVMCVCSTGYIGSRCDECASGFFGSPDEVGGACQPCQCNNNIDTTDPEACDKRTGTCVKCLYHTEGENCQLCKEGYYGSALQQDCRKCVCNYLGTVREDCDSAESCRCEAATGQCRCLPGVVGQTCDRCAPHTWRLASGTGCEPCDCDTTRSLGLACNEFTGQCHCMPGFGGRTCRECQELFWGDPGVECRACDCNPRGIQTPQCDRATGQCICNEGVEGPRCDKCSRGYSGFFPDCVPCHQCFALWDVVISELANRTQQFLDRANALKITGVTGPYQQTLSTLEEKLGEIKTIIAQNPAAEPLKNIGNLFEEAEKLTADVTVKIADLEENLSTLAEKSNSTDSDLSALETDAKSLDRVVKELAEQLEFIKISDVRGALDSITKYFQMSLEAEERVNASTVHPDSAVELSAQTRQEVEDLIDEKEAQFKAKQEEQSRLLDELAGKLQSLDLAEVSAKTCGTPPGASCAESECGGLNCRTDDGQRKCGGPGCEGLVTVAHNAWQKAMDFDRDILSALAEVEQLSRMVSEAKQRADEAKQNAQEVLLKTNATKEQVDRSNEDLRNLIKQIRDFLMQDSADLDSIEAVANEVLNMEMPSTPQQLQALTEDIRERVESLSDVEVILQQSAGDIARAEMLLEEAKKASKGATDVKVTADMVKAALEEAEKAQNAAEKAIKQADEDIKGTQDLLTSIESENAASEETLNNATLRLFELERSVEDLKQKAATNSENVDKIEEKAGTAKQNAEDVKQVLNTELNSKYKTVEDLIAKKTEESADARRKAGMLQDEAKALLAQANSKLQLLKDLENTYENNQKVLEDKAKQLVELEETVRSLLQTISQKVAVYSTCL</sequence>
<feature type="domain" description="Laminin N-terminal" evidence="27">
    <location>
        <begin position="191"/>
        <end position="430"/>
    </location>
</feature>
<feature type="disulfide bond" evidence="22">
    <location>
        <begin position="933"/>
        <end position="945"/>
    </location>
</feature>
<dbReference type="Pfam" id="PF00055">
    <property type="entry name" value="Laminin_N"/>
    <property type="match status" value="1"/>
</dbReference>
<feature type="disulfide bond" evidence="22">
    <location>
        <begin position="653"/>
        <end position="667"/>
    </location>
</feature>
<feature type="disulfide bond" evidence="22">
    <location>
        <begin position="1245"/>
        <end position="1257"/>
    </location>
</feature>
<dbReference type="Pfam" id="PF24973">
    <property type="entry name" value="EGF_LMN_ATRN"/>
    <property type="match status" value="2"/>
</dbReference>
<feature type="domain" description="Laminin IV type B" evidence="26">
    <location>
        <begin position="709"/>
        <end position="927"/>
    </location>
</feature>
<evidence type="ECO:0000256" key="11">
    <source>
        <dbReference type="ARBA" id="ARBA00023180"/>
    </source>
</evidence>
<feature type="domain" description="Laminin EGF-like" evidence="25">
    <location>
        <begin position="495"/>
        <end position="557"/>
    </location>
</feature>
<evidence type="ECO:0000256" key="14">
    <source>
        <dbReference type="ARBA" id="ARBA00071083"/>
    </source>
</evidence>
<dbReference type="GO" id="GO:0043259">
    <property type="term" value="C:laminin-10 complex"/>
    <property type="evidence" value="ECO:0007669"/>
    <property type="project" value="UniProtKB-ARBA"/>
</dbReference>
<feature type="compositionally biased region" description="Basic residues" evidence="24">
    <location>
        <begin position="102"/>
        <end position="125"/>
    </location>
</feature>
<dbReference type="CDD" id="cd00055">
    <property type="entry name" value="EGF_Lam"/>
    <property type="match status" value="12"/>
</dbReference>
<feature type="disulfide bond" evidence="22">
    <location>
        <begin position="641"/>
        <end position="650"/>
    </location>
</feature>
<feature type="domain" description="Laminin EGF-like" evidence="25">
    <location>
        <begin position="1077"/>
        <end position="1135"/>
    </location>
</feature>
<comment type="subcellular location">
    <subcellularLocation>
        <location evidence="1">Secreted</location>
        <location evidence="1">Extracellular space</location>
        <location evidence="1">Extracellular matrix</location>
        <location evidence="1">Basement membrane</location>
    </subcellularLocation>
</comment>
<evidence type="ECO:0000256" key="7">
    <source>
        <dbReference type="ARBA" id="ARBA00022869"/>
    </source>
</evidence>
<evidence type="ECO:0000256" key="22">
    <source>
        <dbReference type="PROSITE-ProRule" id="PRU00460"/>
    </source>
</evidence>
<feature type="disulfide bond" evidence="22">
    <location>
        <begin position="670"/>
        <end position="682"/>
    </location>
</feature>
<dbReference type="GO" id="GO:0070831">
    <property type="term" value="P:basement membrane assembly"/>
    <property type="evidence" value="ECO:0007669"/>
    <property type="project" value="TreeGrafter"/>
</dbReference>
<dbReference type="Pfam" id="PF21199">
    <property type="entry name" value="LAMININ_IV_B"/>
    <property type="match status" value="1"/>
</dbReference>
<feature type="disulfide bond" evidence="22">
    <location>
        <begin position="954"/>
        <end position="963"/>
    </location>
</feature>
<evidence type="ECO:0000256" key="9">
    <source>
        <dbReference type="ARBA" id="ARBA00023054"/>
    </source>
</evidence>
<protein>
    <recommendedName>
        <fullName evidence="14">Laminin subunit beta-1</fullName>
    </recommendedName>
    <alternativeName>
        <fullName evidence="17">Laminin B1 chain</fullName>
    </alternativeName>
    <alternativeName>
        <fullName evidence="15">Laminin-1 subunit beta</fullName>
    </alternativeName>
    <alternativeName>
        <fullName evidence="19">Laminin-10 subunit beta</fullName>
    </alternativeName>
    <alternativeName>
        <fullName evidence="16">Laminin-12 subunit beta</fullName>
    </alternativeName>
    <alternativeName>
        <fullName evidence="20">Laminin-2 subunit beta</fullName>
    </alternativeName>
    <alternativeName>
        <fullName evidence="18">Laminin-6 subunit beta</fullName>
    </alternativeName>
    <alternativeName>
        <fullName evidence="21">Laminin-8 subunit beta</fullName>
    </alternativeName>
</protein>
<feature type="disulfide bond" evidence="22">
    <location>
        <begin position="983"/>
        <end position="1000"/>
    </location>
</feature>
<keyword evidence="10 22" id="KW-1015">Disulfide bond</keyword>
<feature type="disulfide bond" evidence="22">
    <location>
        <begin position="1002"/>
        <end position="1011"/>
    </location>
</feature>
<feature type="disulfide bond" evidence="22">
    <location>
        <begin position="1314"/>
        <end position="1323"/>
    </location>
</feature>
<feature type="disulfide bond" evidence="22">
    <location>
        <begin position="672"/>
        <end position="689"/>
    </location>
</feature>
<feature type="disulfide bond" evidence="22">
    <location>
        <begin position="460"/>
        <end position="469"/>
    </location>
</feature>
<dbReference type="SMART" id="SM00136">
    <property type="entry name" value="LamNT"/>
    <property type="match status" value="1"/>
</dbReference>
<feature type="domain" description="Laminin EGF-like" evidence="25">
    <location>
        <begin position="1245"/>
        <end position="1292"/>
    </location>
</feature>
<reference evidence="28" key="2">
    <citation type="submission" date="2025-09" db="UniProtKB">
        <authorList>
            <consortium name="Ensembl"/>
        </authorList>
    </citation>
    <scope>IDENTIFICATION</scope>
</reference>
<evidence type="ECO:0000256" key="20">
    <source>
        <dbReference type="ARBA" id="ARBA00083431"/>
    </source>
</evidence>
<feature type="compositionally biased region" description="Gly residues" evidence="24">
    <location>
        <begin position="88"/>
        <end position="99"/>
    </location>
</feature>
<feature type="domain" description="Laminin EGF-like" evidence="25">
    <location>
        <begin position="1293"/>
        <end position="1339"/>
    </location>
</feature>
<feature type="disulfide bond" evidence="22">
    <location>
        <begin position="981"/>
        <end position="993"/>
    </location>
</feature>
<dbReference type="PROSITE" id="PS50027">
    <property type="entry name" value="EGF_LAM_2"/>
    <property type="match status" value="13"/>
</dbReference>
<dbReference type="InterPro" id="IPR002049">
    <property type="entry name" value="LE_dom"/>
</dbReference>
<evidence type="ECO:0000256" key="6">
    <source>
        <dbReference type="ARBA" id="ARBA00022737"/>
    </source>
</evidence>
<dbReference type="GO" id="GO:0016477">
    <property type="term" value="P:cell migration"/>
    <property type="evidence" value="ECO:0007669"/>
    <property type="project" value="TreeGrafter"/>
</dbReference>
<feature type="region of interest" description="Disordered" evidence="24">
    <location>
        <begin position="1"/>
        <end position="145"/>
    </location>
</feature>
<dbReference type="FunFam" id="2.10.25.10:FF:000130">
    <property type="entry name" value="Laminin subunit beta 1"/>
    <property type="match status" value="1"/>
</dbReference>
<dbReference type="FunFam" id="2.10.25.10:FF:000280">
    <property type="entry name" value="Laminin subunit beta 4"/>
    <property type="match status" value="1"/>
</dbReference>
<accession>A0A8B9D555</accession>
<feature type="domain" description="Laminin EGF-like" evidence="25">
    <location>
        <begin position="618"/>
        <end position="669"/>
    </location>
</feature>
<evidence type="ECO:0000256" key="24">
    <source>
        <dbReference type="SAM" id="MobiDB-lite"/>
    </source>
</evidence>
<keyword evidence="8" id="KW-0130">Cell adhesion</keyword>
<evidence type="ECO:0000256" key="18">
    <source>
        <dbReference type="ARBA" id="ARBA00076958"/>
    </source>
</evidence>
<name>A0A8B9D555_ANSCY</name>
<dbReference type="FunFam" id="2.10.25.10:FF:000138">
    <property type="entry name" value="Laminin subunit beta 1"/>
    <property type="match status" value="1"/>
</dbReference>
<evidence type="ECO:0000313" key="29">
    <source>
        <dbReference type="Proteomes" id="UP000694521"/>
    </source>
</evidence>
<evidence type="ECO:0000256" key="23">
    <source>
        <dbReference type="SAM" id="Coils"/>
    </source>
</evidence>
<evidence type="ECO:0000259" key="26">
    <source>
        <dbReference type="PROSITE" id="PS51116"/>
    </source>
</evidence>
<feature type="compositionally biased region" description="Pro residues" evidence="24">
    <location>
        <begin position="42"/>
        <end position="57"/>
    </location>
</feature>
<feature type="domain" description="Laminin EGF-like" evidence="25">
    <location>
        <begin position="1188"/>
        <end position="1244"/>
    </location>
</feature>
<dbReference type="Ensembl" id="ENSACDT00005002750.1">
    <property type="protein sequence ID" value="ENSACDP00005002315.1"/>
    <property type="gene ID" value="ENSACDG00005001458.1"/>
</dbReference>
<comment type="caution">
    <text evidence="22">Lacks conserved residue(s) required for the propagation of feature annotation.</text>
</comment>
<reference evidence="28" key="1">
    <citation type="submission" date="2025-08" db="UniProtKB">
        <authorList>
            <consortium name="Ensembl"/>
        </authorList>
    </citation>
    <scope>IDENTIFICATION</scope>
</reference>
<dbReference type="GO" id="GO:0009888">
    <property type="term" value="P:tissue development"/>
    <property type="evidence" value="ECO:0007669"/>
    <property type="project" value="TreeGrafter"/>
</dbReference>
<dbReference type="InterPro" id="IPR013015">
    <property type="entry name" value="Laminin_IV_B"/>
</dbReference>
<dbReference type="GO" id="GO:0005737">
    <property type="term" value="C:cytoplasm"/>
    <property type="evidence" value="ECO:0007669"/>
    <property type="project" value="UniProtKB-ARBA"/>
</dbReference>
<dbReference type="InterPro" id="IPR050440">
    <property type="entry name" value="Laminin/Netrin_ECM"/>
</dbReference>
<keyword evidence="6" id="KW-0677">Repeat</keyword>
<evidence type="ECO:0000256" key="12">
    <source>
        <dbReference type="ARBA" id="ARBA00023292"/>
    </source>
</evidence>
<dbReference type="FunFam" id="2.10.25.10:FF:000083">
    <property type="entry name" value="Laminin subunit alpha"/>
    <property type="match status" value="1"/>
</dbReference>
<dbReference type="FunFam" id="2.10.25.10:FF:000084">
    <property type="entry name" value="Laminin subunit alpha 3"/>
    <property type="match status" value="1"/>
</dbReference>
<dbReference type="FunFam" id="2.10.25.10:FF:000145">
    <property type="entry name" value="Laminin subunit beta 1"/>
    <property type="match status" value="1"/>
</dbReference>
<evidence type="ECO:0000259" key="25">
    <source>
        <dbReference type="PROSITE" id="PS50027"/>
    </source>
</evidence>
<evidence type="ECO:0000256" key="5">
    <source>
        <dbReference type="ARBA" id="ARBA00022729"/>
    </source>
</evidence>
<feature type="compositionally biased region" description="Low complexity" evidence="24">
    <location>
        <begin position="31"/>
        <end position="41"/>
    </location>
</feature>
<dbReference type="FunFam" id="2.60.120.260:FF:000010">
    <property type="entry name" value="Laminin subunit beta 1"/>
    <property type="match status" value="1"/>
</dbReference>
<dbReference type="PRINTS" id="PR00011">
    <property type="entry name" value="EGFLAMININ"/>
</dbReference>
<evidence type="ECO:0000256" key="16">
    <source>
        <dbReference type="ARBA" id="ARBA00075415"/>
    </source>
</evidence>
<dbReference type="FunFam" id="2.10.25.10:FF:000135">
    <property type="entry name" value="Laminin subunit beta 4"/>
    <property type="match status" value="2"/>
</dbReference>
<feature type="disulfide bond" evidence="22">
    <location>
        <begin position="525"/>
        <end position="534"/>
    </location>
</feature>
<proteinExistence type="predicted"/>
<evidence type="ECO:0000256" key="10">
    <source>
        <dbReference type="ARBA" id="ARBA00023157"/>
    </source>
</evidence>
<feature type="domain" description="Laminin EGF-like" evidence="25">
    <location>
        <begin position="670"/>
        <end position="715"/>
    </location>
</feature>
<feature type="disulfide bond" evidence="22">
    <location>
        <begin position="1188"/>
        <end position="1200"/>
    </location>
</feature>
<dbReference type="InterPro" id="IPR000742">
    <property type="entry name" value="EGF"/>
</dbReference>
<feature type="domain" description="Laminin EGF-like" evidence="25">
    <location>
        <begin position="1136"/>
        <end position="1187"/>
    </location>
</feature>
<dbReference type="GO" id="GO:0007411">
    <property type="term" value="P:axon guidance"/>
    <property type="evidence" value="ECO:0007669"/>
    <property type="project" value="TreeGrafter"/>
</dbReference>
<evidence type="ECO:0000256" key="4">
    <source>
        <dbReference type="ARBA" id="ARBA00022553"/>
    </source>
</evidence>
<evidence type="ECO:0000256" key="13">
    <source>
        <dbReference type="ARBA" id="ARBA00065312"/>
    </source>
</evidence>
<dbReference type="InterPro" id="IPR008211">
    <property type="entry name" value="Laminin_N"/>
</dbReference>
<comment type="subunit">
    <text evidence="13">Laminin is a complex glycoprotein, consisting of three different polypeptide chains (alpha, beta, gamma), which are bound to each other by disulfide bonds into a cross-shaped molecule comprising one long and three short arms with globules at each end. Beta-1 is a subunit of laminin-1 (laminin-111 or EHS laminin), laminin-2 (laminin-211 or merosin), laminin-6 (laminin-311 or K-laminin), laminin-8 (laminin-411), laminin-10 (laminin-511) and laminin-12 (laminin-213). Interacts with ITGB1.</text>
</comment>
<feature type="domain" description="Laminin EGF-like" evidence="25">
    <location>
        <begin position="1027"/>
        <end position="1076"/>
    </location>
</feature>
<keyword evidence="7" id="KW-0084">Basement membrane</keyword>
<dbReference type="SMART" id="SM00180">
    <property type="entry name" value="EGF_Lam"/>
    <property type="match status" value="13"/>
</dbReference>
<evidence type="ECO:0000256" key="2">
    <source>
        <dbReference type="ARBA" id="ARBA00022525"/>
    </source>
</evidence>
<feature type="disulfide bond" evidence="22">
    <location>
        <begin position="1293"/>
        <end position="1305"/>
    </location>
</feature>
<evidence type="ECO:0000256" key="3">
    <source>
        <dbReference type="ARBA" id="ARBA00022530"/>
    </source>
</evidence>
<feature type="disulfide bond" evidence="22">
    <location>
        <begin position="1217"/>
        <end position="1226"/>
    </location>
</feature>
<dbReference type="Pfam" id="PF00053">
    <property type="entry name" value="EGF_laminin"/>
    <property type="match status" value="11"/>
</dbReference>
<keyword evidence="2" id="KW-0964">Secreted</keyword>
<dbReference type="CDD" id="cd22300">
    <property type="entry name" value="cc_LAMB1_C"/>
    <property type="match status" value="1"/>
</dbReference>
<dbReference type="FunFam" id="2.10.25.10:FF:000011">
    <property type="entry name" value="Cadherin EGF LAG seven-pass G-type receptor"/>
    <property type="match status" value="1"/>
</dbReference>
<dbReference type="GO" id="GO:0034446">
    <property type="term" value="P:substrate adhesion-dependent cell spreading"/>
    <property type="evidence" value="ECO:0007669"/>
    <property type="project" value="TreeGrafter"/>
</dbReference>
<dbReference type="GO" id="GO:0150043">
    <property type="term" value="F:structural constituent of synapse-associated extracellular matrix"/>
    <property type="evidence" value="ECO:0007669"/>
    <property type="project" value="TreeGrafter"/>
</dbReference>
<keyword evidence="12 22" id="KW-0424">Laminin EGF-like domain</keyword>
<dbReference type="SUPFAM" id="SSF57997">
    <property type="entry name" value="Tropomyosin"/>
    <property type="match status" value="1"/>
</dbReference>
<dbReference type="FunFam" id="2.170.300.10:FF:000001">
    <property type="entry name" value="Laminin subunit beta-1"/>
    <property type="match status" value="1"/>
</dbReference>
<dbReference type="SMART" id="SM00181">
    <property type="entry name" value="EGF"/>
    <property type="match status" value="10"/>
</dbReference>